<comment type="caution">
    <text evidence="1">The sequence shown here is derived from an EMBL/GenBank/DDBJ whole genome shotgun (WGS) entry which is preliminary data.</text>
</comment>
<dbReference type="Gene3D" id="1.25.40.10">
    <property type="entry name" value="Tetratricopeptide repeat domain"/>
    <property type="match status" value="1"/>
</dbReference>
<sequence length="118" mass="13900">MSNTLEERCRKLILQRKFEQCQKEIGTAMAENPHWAIPHNLMGILMEKESNHILAMKHFRAAYALDPTYVPARYNMEQYGQIYPTGKCAFTEEDCPVKNDQQFELVYDEHHVGHFVRK</sequence>
<reference evidence="1 2" key="1">
    <citation type="submission" date="2019-08" db="EMBL/GenBank/DDBJ databases">
        <title>In-depth cultivation of the pig gut microbiome towards novel bacterial diversity and tailored functional studies.</title>
        <authorList>
            <person name="Wylensek D."/>
            <person name="Hitch T.C.A."/>
            <person name="Clavel T."/>
        </authorList>
    </citation>
    <scope>NUCLEOTIDE SEQUENCE [LARGE SCALE GENOMIC DNA]</scope>
    <source>
        <strain evidence="1 2">MUC/MUC-530-WT-4D</strain>
    </source>
</reference>
<dbReference type="SUPFAM" id="SSF48452">
    <property type="entry name" value="TPR-like"/>
    <property type="match status" value="1"/>
</dbReference>
<keyword evidence="2" id="KW-1185">Reference proteome</keyword>
<gene>
    <name evidence="1" type="ORF">FYJ75_06510</name>
</gene>
<proteinExistence type="predicted"/>
<protein>
    <recommendedName>
        <fullName evidence="3">Tetratricopeptide repeat protein</fullName>
    </recommendedName>
</protein>
<evidence type="ECO:0000313" key="2">
    <source>
        <dbReference type="Proteomes" id="UP000474024"/>
    </source>
</evidence>
<evidence type="ECO:0008006" key="3">
    <source>
        <dbReference type="Google" id="ProtNLM"/>
    </source>
</evidence>
<dbReference type="InterPro" id="IPR011990">
    <property type="entry name" value="TPR-like_helical_dom_sf"/>
</dbReference>
<dbReference type="AlphaFoldDB" id="A0A6L5YQ44"/>
<accession>A0A6L5YQ44</accession>
<dbReference type="EMBL" id="VUNI01000008">
    <property type="protein sequence ID" value="MST74693.1"/>
    <property type="molecule type" value="Genomic_DNA"/>
</dbReference>
<organism evidence="1 2">
    <name type="scientific">Roseburia porci</name>
    <dbReference type="NCBI Taxonomy" id="2605790"/>
    <lineage>
        <taxon>Bacteria</taxon>
        <taxon>Bacillati</taxon>
        <taxon>Bacillota</taxon>
        <taxon>Clostridia</taxon>
        <taxon>Lachnospirales</taxon>
        <taxon>Lachnospiraceae</taxon>
        <taxon>Roseburia</taxon>
    </lineage>
</organism>
<name>A0A6L5YQ44_9FIRM</name>
<dbReference type="Proteomes" id="UP000474024">
    <property type="component" value="Unassembled WGS sequence"/>
</dbReference>
<dbReference type="RefSeq" id="WP_154429660.1">
    <property type="nucleotide sequence ID" value="NZ_VUNI01000008.1"/>
</dbReference>
<evidence type="ECO:0000313" key="1">
    <source>
        <dbReference type="EMBL" id="MST74693.1"/>
    </source>
</evidence>